<sequence>MAENTAIADTICRTIDLGVTITGAALDGQDRTHLYCELLAPDDRCPGCGAAGRLRDHVHREVADLPIVGHPTRLHLQVPRYRCESTACDQSIFRADIGDIVAPRTQVTRRTTAWMLRRMIVDKMSVTAWGTPVRDGEPCTVLAVAQGGLAKL</sequence>
<evidence type="ECO:0000313" key="2">
    <source>
        <dbReference type="EMBL" id="GAC58747.1"/>
    </source>
</evidence>
<gene>
    <name evidence="2" type="ORF">GOHSU_48_00060</name>
</gene>
<evidence type="ECO:0000259" key="1">
    <source>
        <dbReference type="Pfam" id="PF14690"/>
    </source>
</evidence>
<organism evidence="2 3">
    <name type="scientific">Gordonia hirsuta DSM 44140 = NBRC 16056</name>
    <dbReference type="NCBI Taxonomy" id="1121927"/>
    <lineage>
        <taxon>Bacteria</taxon>
        <taxon>Bacillati</taxon>
        <taxon>Actinomycetota</taxon>
        <taxon>Actinomycetes</taxon>
        <taxon>Mycobacteriales</taxon>
        <taxon>Gordoniaceae</taxon>
        <taxon>Gordonia</taxon>
    </lineage>
</organism>
<dbReference type="Pfam" id="PF14690">
    <property type="entry name" value="Zn_ribbon_ISL3"/>
    <property type="match status" value="1"/>
</dbReference>
<protein>
    <recommendedName>
        <fullName evidence="1">Transposase IS204/IS1001/IS1096/IS1165 zinc-finger domain-containing protein</fullName>
    </recommendedName>
</protein>
<dbReference type="InterPro" id="IPR029261">
    <property type="entry name" value="Transposase_Znf"/>
</dbReference>
<dbReference type="STRING" id="1121927.GOHSU_48_00060"/>
<feature type="domain" description="Transposase IS204/IS1001/IS1096/IS1165 zinc-finger" evidence="1">
    <location>
        <begin position="44"/>
        <end position="84"/>
    </location>
</feature>
<reference evidence="2 3" key="1">
    <citation type="submission" date="2012-12" db="EMBL/GenBank/DDBJ databases">
        <title>Whole genome shotgun sequence of Gordonia hirsuta NBRC 16056.</title>
        <authorList>
            <person name="Isaki-Nakamura S."/>
            <person name="Hosoyama A."/>
            <person name="Tsuchikane K."/>
            <person name="Katsumata H."/>
            <person name="Baba S."/>
            <person name="Yamazaki S."/>
            <person name="Fujita N."/>
        </authorList>
    </citation>
    <scope>NUCLEOTIDE SEQUENCE [LARGE SCALE GENOMIC DNA]</scope>
    <source>
        <strain evidence="2 3">NBRC 16056</strain>
    </source>
</reference>
<comment type="caution">
    <text evidence="2">The sequence shown here is derived from an EMBL/GenBank/DDBJ whole genome shotgun (WGS) entry which is preliminary data.</text>
</comment>
<dbReference type="EMBL" id="BANT01000048">
    <property type="protein sequence ID" value="GAC58747.1"/>
    <property type="molecule type" value="Genomic_DNA"/>
</dbReference>
<evidence type="ECO:0000313" key="3">
    <source>
        <dbReference type="Proteomes" id="UP000053405"/>
    </source>
</evidence>
<dbReference type="Proteomes" id="UP000053405">
    <property type="component" value="Unassembled WGS sequence"/>
</dbReference>
<dbReference type="AlphaFoldDB" id="L7LF90"/>
<name>L7LF90_9ACTN</name>
<proteinExistence type="predicted"/>
<keyword evidence="3" id="KW-1185">Reference proteome</keyword>
<accession>L7LF90</accession>
<dbReference type="eggNOG" id="COG3464">
    <property type="taxonomic scope" value="Bacteria"/>
</dbReference>